<evidence type="ECO:0000259" key="3">
    <source>
        <dbReference type="PROSITE" id="PS51918"/>
    </source>
</evidence>
<dbReference type="SMART" id="SM00729">
    <property type="entry name" value="Elp3"/>
    <property type="match status" value="1"/>
</dbReference>
<evidence type="ECO:0000256" key="1">
    <source>
        <dbReference type="ARBA" id="ARBA00006100"/>
    </source>
</evidence>
<dbReference type="Gene3D" id="3.80.30.20">
    <property type="entry name" value="tm_1862 like domain"/>
    <property type="match status" value="1"/>
</dbReference>
<keyword evidence="2" id="KW-0408">Iron</keyword>
<evidence type="ECO:0000313" key="5">
    <source>
        <dbReference type="Proteomes" id="UP000176050"/>
    </source>
</evidence>
<feature type="domain" description="Radical SAM core" evidence="3">
    <location>
        <begin position="1"/>
        <end position="229"/>
    </location>
</feature>
<dbReference type="GO" id="GO:0051539">
    <property type="term" value="F:4 iron, 4 sulfur cluster binding"/>
    <property type="evidence" value="ECO:0007669"/>
    <property type="project" value="UniProtKB-UniRule"/>
</dbReference>
<comment type="function">
    <text evidence="2">Probably acts as a heme chaperone, transferring heme to an unknown acceptor. Binds one molecule of heme per monomer, possibly covalently. Binds 1 [4Fe-4S] cluster. The cluster is coordinated with 3 cysteines and an exchangeable S-adenosyl-L-methionine.</text>
</comment>
<keyword evidence="2" id="KW-0949">S-adenosyl-L-methionine</keyword>
<dbReference type="Pfam" id="PF04055">
    <property type="entry name" value="Radical_SAM"/>
    <property type="match status" value="1"/>
</dbReference>
<dbReference type="PANTHER" id="PTHR13932:SF5">
    <property type="entry name" value="RADICAL S-ADENOSYL METHIONINE DOMAIN-CONTAINING PROTEIN 1, MITOCHONDRIAL"/>
    <property type="match status" value="1"/>
</dbReference>
<dbReference type="InterPro" id="IPR006638">
    <property type="entry name" value="Elp3/MiaA/NifB-like_rSAM"/>
</dbReference>
<evidence type="ECO:0000256" key="2">
    <source>
        <dbReference type="RuleBase" id="RU364116"/>
    </source>
</evidence>
<dbReference type="OrthoDB" id="9808022at2"/>
<dbReference type="GO" id="GO:0004109">
    <property type="term" value="F:coproporphyrinogen oxidase activity"/>
    <property type="evidence" value="ECO:0007669"/>
    <property type="project" value="InterPro"/>
</dbReference>
<dbReference type="CDD" id="cd01335">
    <property type="entry name" value="Radical_SAM"/>
    <property type="match status" value="1"/>
</dbReference>
<dbReference type="GO" id="GO:0046872">
    <property type="term" value="F:metal ion binding"/>
    <property type="evidence" value="ECO:0007669"/>
    <property type="project" value="UniProtKB-UniRule"/>
</dbReference>
<proteinExistence type="inferred from homology"/>
<sequence length="380" mass="43294">MAGIYIHIPFCKQACHYCDFHFSTSLKRKSEMIQAIADELVLRKNEITEVVETIYFGGGTPSLLTIEEIRFLIHTIYNNFKVTINPEISLEANPDDLTEIKIIELAKSPVNRLSIGIQSFFEDDLKSMNRAHTASESINCLSVATRHFENITVDLIYGIPNMSVEKWRENLKKTFDSGVKHISSYALTVEPKTALDSFIQNGKYPPIDETLASQHFDILVEETAKKGFVQYEISNFGKLDYFSKHNTSYWKGKSYLGVGPSAHSFNKNQRSWNVSNNQKYLKSIQQKIIPNEVEILSLSDKYNEYIMTGLRTVWGVSFNKIVDDFGEGYRNHLLTSKDKSINLNFLEVIAVDGDFILKTTEKGKFFADGIASELFVIDEN</sequence>
<dbReference type="EMBL" id="CP017478">
    <property type="protein sequence ID" value="AOW20504.1"/>
    <property type="molecule type" value="Genomic_DNA"/>
</dbReference>
<dbReference type="InterPro" id="IPR023404">
    <property type="entry name" value="rSAM_horseshoe"/>
</dbReference>
<evidence type="ECO:0000313" key="4">
    <source>
        <dbReference type="EMBL" id="AOW20504.1"/>
    </source>
</evidence>
<dbReference type="RefSeq" id="WP_070236647.1">
    <property type="nucleotide sequence ID" value="NZ_CP017478.1"/>
</dbReference>
<dbReference type="SFLD" id="SFLDS00029">
    <property type="entry name" value="Radical_SAM"/>
    <property type="match status" value="1"/>
</dbReference>
<keyword evidence="2" id="KW-0349">Heme</keyword>
<keyword evidence="2" id="KW-0963">Cytoplasm</keyword>
<accession>A0A1D8P7G8</accession>
<keyword evidence="2" id="KW-0411">Iron-sulfur</keyword>
<dbReference type="GO" id="GO:0006779">
    <property type="term" value="P:porphyrin-containing compound biosynthetic process"/>
    <property type="evidence" value="ECO:0007669"/>
    <property type="project" value="InterPro"/>
</dbReference>
<gene>
    <name evidence="4" type="ORF">LPB138_07370</name>
</gene>
<keyword evidence="2" id="KW-0479">Metal-binding</keyword>
<comment type="similarity">
    <text evidence="1">Belongs to the anaerobic coproporphyrinogen-III oxidase family. HemW subfamily.</text>
</comment>
<comment type="subcellular location">
    <subcellularLocation>
        <location evidence="2">Cytoplasm</location>
    </subcellularLocation>
</comment>
<dbReference type="SFLD" id="SFLDG01065">
    <property type="entry name" value="anaerobic_coproporphyrinogen-I"/>
    <property type="match status" value="1"/>
</dbReference>
<dbReference type="Proteomes" id="UP000176050">
    <property type="component" value="Chromosome"/>
</dbReference>
<dbReference type="STRING" id="1850246.LPB138_07370"/>
<dbReference type="InterPro" id="IPR058240">
    <property type="entry name" value="rSAM_sf"/>
</dbReference>
<dbReference type="GO" id="GO:0005737">
    <property type="term" value="C:cytoplasm"/>
    <property type="evidence" value="ECO:0007669"/>
    <property type="project" value="UniProtKB-SubCell"/>
</dbReference>
<dbReference type="KEGG" id="lul:LPB138_07370"/>
<dbReference type="NCBIfam" id="TIGR00539">
    <property type="entry name" value="hemN_rel"/>
    <property type="match status" value="1"/>
</dbReference>
<dbReference type="PROSITE" id="PS51918">
    <property type="entry name" value="RADICAL_SAM"/>
    <property type="match status" value="1"/>
</dbReference>
<name>A0A1D8P7G8_9FLAO</name>
<dbReference type="InterPro" id="IPR004559">
    <property type="entry name" value="HemW-like"/>
</dbReference>
<dbReference type="PANTHER" id="PTHR13932">
    <property type="entry name" value="COPROPORPHYRINIGEN III OXIDASE"/>
    <property type="match status" value="1"/>
</dbReference>
<organism evidence="4 5">
    <name type="scientific">Urechidicola croceus</name>
    <dbReference type="NCBI Taxonomy" id="1850246"/>
    <lineage>
        <taxon>Bacteria</taxon>
        <taxon>Pseudomonadati</taxon>
        <taxon>Bacteroidota</taxon>
        <taxon>Flavobacteriia</taxon>
        <taxon>Flavobacteriales</taxon>
        <taxon>Flavobacteriaceae</taxon>
        <taxon>Urechidicola</taxon>
    </lineage>
</organism>
<keyword evidence="2" id="KW-0004">4Fe-4S</keyword>
<dbReference type="InterPro" id="IPR034505">
    <property type="entry name" value="Coproporphyrinogen-III_oxidase"/>
</dbReference>
<dbReference type="InterPro" id="IPR007197">
    <property type="entry name" value="rSAM"/>
</dbReference>
<dbReference type="SFLD" id="SFLDF00562">
    <property type="entry name" value="HemN-like__clustered_with_heat"/>
    <property type="match status" value="1"/>
</dbReference>
<dbReference type="SUPFAM" id="SSF102114">
    <property type="entry name" value="Radical SAM enzymes"/>
    <property type="match status" value="1"/>
</dbReference>
<protein>
    <recommendedName>
        <fullName evidence="2">Heme chaperone HemW</fullName>
    </recommendedName>
</protein>
<keyword evidence="2" id="KW-0143">Chaperone</keyword>
<reference evidence="4 5" key="1">
    <citation type="submission" date="2016-10" db="EMBL/GenBank/DDBJ databases">
        <title>Lutibacter sp. LPB0138, isolated from marine gastropod.</title>
        <authorList>
            <person name="Kim E."/>
            <person name="Yi H."/>
        </authorList>
    </citation>
    <scope>NUCLEOTIDE SEQUENCE [LARGE SCALE GENOMIC DNA]</scope>
    <source>
        <strain evidence="4 5">LPB0138</strain>
    </source>
</reference>
<dbReference type="AlphaFoldDB" id="A0A1D8P7G8"/>
<keyword evidence="5" id="KW-1185">Reference proteome</keyword>